<dbReference type="EMBL" id="LAZR01027894">
    <property type="protein sequence ID" value="KKL64275.1"/>
    <property type="molecule type" value="Genomic_DNA"/>
</dbReference>
<protein>
    <submittedName>
        <fullName evidence="1">Uncharacterized protein</fullName>
    </submittedName>
</protein>
<gene>
    <name evidence="1" type="ORF">LCGC14_2166670</name>
</gene>
<sequence length="226" mass="24905">MSYTPPDVIHSWIYHDLDLDFTGTDFDTKAECNAEGILFSDADTPYPTKTYVEHAGTWAHVASNGWKPVTADADKGPSLIIPLARPENWELEIVFDYSVAAIEDTGQLILFAMTASNHIAFFGMSEDNNAGASTLQCSMFTNDGDNTYTSRYAGGVLAGTGQRTIKIRNLNGTYAVWDDDDDAWHDYEGRQSTNASYASSFVGLQARKGANTMATFEIETFKLTYL</sequence>
<evidence type="ECO:0000313" key="1">
    <source>
        <dbReference type="EMBL" id="KKL64275.1"/>
    </source>
</evidence>
<comment type="caution">
    <text evidence="1">The sequence shown here is derived from an EMBL/GenBank/DDBJ whole genome shotgun (WGS) entry which is preliminary data.</text>
</comment>
<dbReference type="AlphaFoldDB" id="A0A0F9G415"/>
<organism evidence="1">
    <name type="scientific">marine sediment metagenome</name>
    <dbReference type="NCBI Taxonomy" id="412755"/>
    <lineage>
        <taxon>unclassified sequences</taxon>
        <taxon>metagenomes</taxon>
        <taxon>ecological metagenomes</taxon>
    </lineage>
</organism>
<accession>A0A0F9G415</accession>
<name>A0A0F9G415_9ZZZZ</name>
<reference evidence="1" key="1">
    <citation type="journal article" date="2015" name="Nature">
        <title>Complex archaea that bridge the gap between prokaryotes and eukaryotes.</title>
        <authorList>
            <person name="Spang A."/>
            <person name="Saw J.H."/>
            <person name="Jorgensen S.L."/>
            <person name="Zaremba-Niedzwiedzka K."/>
            <person name="Martijn J."/>
            <person name="Lind A.E."/>
            <person name="van Eijk R."/>
            <person name="Schleper C."/>
            <person name="Guy L."/>
            <person name="Ettema T.J."/>
        </authorList>
    </citation>
    <scope>NUCLEOTIDE SEQUENCE</scope>
</reference>
<proteinExistence type="predicted"/>